<dbReference type="SUPFAM" id="SSF48371">
    <property type="entry name" value="ARM repeat"/>
    <property type="match status" value="1"/>
</dbReference>
<dbReference type="STRING" id="1218591.LEP1GSC199_3377"/>
<reference evidence="1 2" key="1">
    <citation type="submission" date="2013-03" db="EMBL/GenBank/DDBJ databases">
        <authorList>
            <person name="Harkins D.M."/>
            <person name="Durkin A.S."/>
            <person name="Brinkac L.M."/>
            <person name="Haft D.H."/>
            <person name="Selengut J.D."/>
            <person name="Sanka R."/>
            <person name="DePew J."/>
            <person name="Purushe J."/>
            <person name="Galloway R.L."/>
            <person name="Vinetz J.M."/>
            <person name="Sutton G.G."/>
            <person name="Nierman W.C."/>
            <person name="Fouts D.E."/>
        </authorList>
    </citation>
    <scope>NUCLEOTIDE SEQUENCE [LARGE SCALE GENOMIC DNA]</scope>
    <source>
        <strain evidence="1 2">Waz Holland</strain>
    </source>
</reference>
<dbReference type="RefSeq" id="WP_002980440.1">
    <property type="nucleotide sequence ID" value="NZ_AOGY02000038.1"/>
</dbReference>
<accession>N1W5S5</accession>
<dbReference type="Gene3D" id="1.25.10.10">
    <property type="entry name" value="Leucine-rich Repeat Variant"/>
    <property type="match status" value="1"/>
</dbReference>
<sequence length="621" mass="69564">MFQKGQDIIWKSSLWVVLVLLISCSTSKPYQLTDVSPKYKEYQGSDLDPHKTKDVIIPVTNNRKYDEFIQEAHKAIALLEFAENVALRADSKKTVGEPADKEMQAAAYLEEDLPPIIAKLPGLVQTNQDLIDSTPNDFDGPAIGRVSYELGNILESLKQNSPKAIGIHNAIRHLRSDSGKDAAEKEIKPVVEDPVIKPNEIDTAKKVEKIIPKKVDTTPKISIKRLNRKTKVTGKAKVTDQINELVKKEEEAVLSDEEKKDKEYTEQIRNGLVQVFQWEYYRRPKNLEKILTTHPIPRVRSAAALALGRLQAGRLSLQNAIDKDGYQVRPAAYKALSDLGDKRSLPYFIAGTKAEDPEVIAVSYEGLGKTKDPAGREMILTTGLASEYVVIVSGALRGLAYHKLDADVEVFDKFLKSNDQEIKEAALEALAIHGSRESLRILERVVAEEPNLALLAVDEISKNPSLSATFALIRLNESQTDEKINKRIGESLLRRKAFGKYAIILIEDDYLRSEPNERSRPVSYIKNKEIGLILSETKKEFAVRIGEDILTDKYIQVKMESTLPGARGAFVTGWVFYPKLDIIEVKQLGSDGNSGKYSNLKKGKHNNLFNPIEEIKVPRKE</sequence>
<keyword evidence="1" id="KW-0449">Lipoprotein</keyword>
<dbReference type="InterPro" id="IPR011989">
    <property type="entry name" value="ARM-like"/>
</dbReference>
<gene>
    <name evidence="1" type="ORF">LEP1GSC199_3377</name>
</gene>
<dbReference type="AlphaFoldDB" id="N1W5S5"/>
<dbReference type="EMBL" id="AOGY02000038">
    <property type="protein sequence ID" value="EMY70343.1"/>
    <property type="molecule type" value="Genomic_DNA"/>
</dbReference>
<proteinExistence type="predicted"/>
<organism evidence="1 2">
    <name type="scientific">Leptospira vanthielii serovar Holland str. Waz Holland = ATCC 700522</name>
    <dbReference type="NCBI Taxonomy" id="1218591"/>
    <lineage>
        <taxon>Bacteria</taxon>
        <taxon>Pseudomonadati</taxon>
        <taxon>Spirochaetota</taxon>
        <taxon>Spirochaetia</taxon>
        <taxon>Leptospirales</taxon>
        <taxon>Leptospiraceae</taxon>
        <taxon>Leptospira</taxon>
    </lineage>
</organism>
<dbReference type="Pfam" id="PF13646">
    <property type="entry name" value="HEAT_2"/>
    <property type="match status" value="1"/>
</dbReference>
<comment type="caution">
    <text evidence="1">The sequence shown here is derived from an EMBL/GenBank/DDBJ whole genome shotgun (WGS) entry which is preliminary data.</text>
</comment>
<dbReference type="PROSITE" id="PS51257">
    <property type="entry name" value="PROKAR_LIPOPROTEIN"/>
    <property type="match status" value="1"/>
</dbReference>
<protein>
    <submittedName>
        <fullName evidence="1">Putative lipoprotein</fullName>
    </submittedName>
</protein>
<dbReference type="InterPro" id="IPR016024">
    <property type="entry name" value="ARM-type_fold"/>
</dbReference>
<dbReference type="Proteomes" id="UP000012227">
    <property type="component" value="Unassembled WGS sequence"/>
</dbReference>
<evidence type="ECO:0000313" key="1">
    <source>
        <dbReference type="EMBL" id="EMY70343.1"/>
    </source>
</evidence>
<evidence type="ECO:0000313" key="2">
    <source>
        <dbReference type="Proteomes" id="UP000012227"/>
    </source>
</evidence>
<name>N1W5S5_9LEPT</name>